<sequence>MRTALLAAALCSITAFAAPKNPVVAFFPPTSNDVRLQQLALLMEARASELVEETNKVSELHLKQTLRVINEEGFASDLRLEGNVEALRIAAGADRAVAFSLEASGDQLLLSGVTVDGKKPKPFNAKLPKAWGPALEQGSVALAKALLAGAALPKKTTAQPTSSNDEALQQLGACYPVVLRQPLSVDTPALVDGAELERAVAACQKAVELDPSLRFANAVASLGQSILGGDAAAAKSLAALGNADDVLEIYTLARFWLLTRYQSNEAGVAFLQDIIKRHPGELIARAYLGDTQFALGAWADAEKTFQAYVALAPSSPWAQGRLSKALARQGKHTEAIAAAKKAFLLSPSSPETRLELGSRYIDAGSLAEAQETLEPLSKLTPPRGEHLLRLGWAHWLEGELDAAEAYFTRAVDTATSPGEWRTRGRAAYDLALVEAKRGRTREAAAQLKAAYATGFKVKELDPSLAAAAKEMERADMEKKAQSPAKTVTPREASLFPVNAFGDVDTGAKKPPAPEGLILFRF</sequence>
<dbReference type="SUPFAM" id="SSF48452">
    <property type="entry name" value="TPR-like"/>
    <property type="match status" value="2"/>
</dbReference>
<dbReference type="Pfam" id="PF13432">
    <property type="entry name" value="TPR_16"/>
    <property type="match status" value="2"/>
</dbReference>
<dbReference type="Gene3D" id="1.25.40.10">
    <property type="entry name" value="Tetratricopeptide repeat domain"/>
    <property type="match status" value="1"/>
</dbReference>
<dbReference type="InterPro" id="IPR011990">
    <property type="entry name" value="TPR-like_helical_dom_sf"/>
</dbReference>
<dbReference type="SMART" id="SM00028">
    <property type="entry name" value="TPR"/>
    <property type="match status" value="3"/>
</dbReference>
<gene>
    <name evidence="2" type="ORF">DI536_29685</name>
</gene>
<dbReference type="AlphaFoldDB" id="A0A2W5UCR3"/>
<dbReference type="EMBL" id="QFQP01000036">
    <property type="protein sequence ID" value="PZR06688.1"/>
    <property type="molecule type" value="Genomic_DNA"/>
</dbReference>
<evidence type="ECO:0000313" key="2">
    <source>
        <dbReference type="EMBL" id="PZR06688.1"/>
    </source>
</evidence>
<feature type="chain" id="PRO_5016137193" evidence="1">
    <location>
        <begin position="18"/>
        <end position="521"/>
    </location>
</feature>
<feature type="signal peptide" evidence="1">
    <location>
        <begin position="1"/>
        <end position="17"/>
    </location>
</feature>
<protein>
    <submittedName>
        <fullName evidence="2">Uncharacterized protein</fullName>
    </submittedName>
</protein>
<dbReference type="InterPro" id="IPR019734">
    <property type="entry name" value="TPR_rpt"/>
</dbReference>
<organism evidence="2 3">
    <name type="scientific">Archangium gephyra</name>
    <dbReference type="NCBI Taxonomy" id="48"/>
    <lineage>
        <taxon>Bacteria</taxon>
        <taxon>Pseudomonadati</taxon>
        <taxon>Myxococcota</taxon>
        <taxon>Myxococcia</taxon>
        <taxon>Myxococcales</taxon>
        <taxon>Cystobacterineae</taxon>
        <taxon>Archangiaceae</taxon>
        <taxon>Archangium</taxon>
    </lineage>
</organism>
<name>A0A2W5UCR3_9BACT</name>
<accession>A0A2W5UCR3</accession>
<evidence type="ECO:0000256" key="1">
    <source>
        <dbReference type="SAM" id="SignalP"/>
    </source>
</evidence>
<dbReference type="Proteomes" id="UP000249061">
    <property type="component" value="Unassembled WGS sequence"/>
</dbReference>
<reference evidence="2 3" key="1">
    <citation type="submission" date="2017-08" db="EMBL/GenBank/DDBJ databases">
        <title>Infants hospitalized years apart are colonized by the same room-sourced microbial strains.</title>
        <authorList>
            <person name="Brooks B."/>
            <person name="Olm M.R."/>
            <person name="Firek B.A."/>
            <person name="Baker R."/>
            <person name="Thomas B.C."/>
            <person name="Morowitz M.J."/>
            <person name="Banfield J.F."/>
        </authorList>
    </citation>
    <scope>NUCLEOTIDE SEQUENCE [LARGE SCALE GENOMIC DNA]</scope>
    <source>
        <strain evidence="2">S2_003_000_R2_14</strain>
    </source>
</reference>
<keyword evidence="1" id="KW-0732">Signal</keyword>
<evidence type="ECO:0000313" key="3">
    <source>
        <dbReference type="Proteomes" id="UP000249061"/>
    </source>
</evidence>
<comment type="caution">
    <text evidence="2">The sequence shown here is derived from an EMBL/GenBank/DDBJ whole genome shotgun (WGS) entry which is preliminary data.</text>
</comment>
<proteinExistence type="predicted"/>